<dbReference type="Proteomes" id="UP001215712">
    <property type="component" value="Unassembled WGS sequence"/>
</dbReference>
<comment type="caution">
    <text evidence="7">The sequence shown here is derived from an EMBL/GenBank/DDBJ whole genome shotgun (WGS) entry which is preliminary data.</text>
</comment>
<dbReference type="GO" id="GO:0000981">
    <property type="term" value="F:DNA-binding transcription factor activity, RNA polymerase II-specific"/>
    <property type="evidence" value="ECO:0007669"/>
    <property type="project" value="InterPro"/>
</dbReference>
<accession>A0AAD6MRZ6</accession>
<dbReference type="PANTHER" id="PTHR47840">
    <property type="entry name" value="ZN(II)2CYS6 TRANSCRIPTION FACTOR (EUROFUNG)-RELATED"/>
    <property type="match status" value="1"/>
</dbReference>
<protein>
    <recommendedName>
        <fullName evidence="6">Zn(2)-C6 fungal-type domain-containing protein</fullName>
    </recommendedName>
</protein>
<dbReference type="AlphaFoldDB" id="A0AAD6MRZ6"/>
<evidence type="ECO:0000256" key="5">
    <source>
        <dbReference type="SAM" id="MobiDB-lite"/>
    </source>
</evidence>
<feature type="domain" description="Zn(2)-C6 fungal-type" evidence="6">
    <location>
        <begin position="23"/>
        <end position="52"/>
    </location>
</feature>
<dbReference type="InterPro" id="IPR036864">
    <property type="entry name" value="Zn2-C6_fun-type_DNA-bd_sf"/>
</dbReference>
<dbReference type="EMBL" id="JAQJAN010000018">
    <property type="protein sequence ID" value="KAJ5709554.1"/>
    <property type="molecule type" value="Genomic_DNA"/>
</dbReference>
<name>A0AAD6MRZ6_9EURO</name>
<sequence>MSEMHQDGSPEAKRRKIRKGTQSCWECKRRKVRCIFSDGAICNNCRRRVTDCITQDLPDTPVSSTGNRVEARLGRVEKLLELQVAVNHDGTADTGNLSGNQEIPEYRSVARPLEDTESSVRRQASSPRNYVTSQTHDTQARRDQCYRSLNRRATGKYDEISRELIAAWPSQDDLAHICSLPSGPTWRLNCMLLTSCSINEKNIVPLPHELLQLPPPASHPVLIARKLLMLGTFLHGIPPVTIKELRSRGTAYLELMTTVIEKAVRLVTTNDELNCSVEALECIIMESVYHNHSGNLHRAWMATRRATAVAELMALHRGFDSPSLKFLDSATRAVFNPDQICFRLVQSDRYLSIMLGLPPTSLGTKFASDEAMKACGPIERLERTHCVVSDHILRRSEADLEDLTKAYEHDKLLQNIASEMPSQWWLSNFTSNQSDEIKLLQDTVRFMDQFAHYHLLIRLHLPYMLRSSTDHRYDHSKLTTVNASREILSRYISFRDSSPTPFSCRGDEFLAFISVTVMCIAHMNARRQAQQLAESSAGGTVFNFLAHNHPSDHGLMERTLEILEAGAQSNGDPITSKLGRIIRQLLVIEASSANGTAYTTSSSRGDQGVLEYDSRLTDSGKALHIYIPYLGKIHFERRVMQKPDSTVLARSGSDAVEQTQESFSGFGSQSFGKDNDQYKHGDQRAESLSFGQLASPISNKSPDLNDGDIQFNQNHPQITDSEIIEDWDLQGIDTALFDSLFRGTETPFYDAAETWIPWET</sequence>
<dbReference type="InterPro" id="IPR001138">
    <property type="entry name" value="Zn2Cys6_DnaBD"/>
</dbReference>
<keyword evidence="4" id="KW-0539">Nucleus</keyword>
<dbReference type="PANTHER" id="PTHR47840:SF1">
    <property type="entry name" value="ZN(II)2CYS6 TRANSCRIPTION FACTOR (EUROFUNG)"/>
    <property type="match status" value="1"/>
</dbReference>
<evidence type="ECO:0000256" key="3">
    <source>
        <dbReference type="ARBA" id="ARBA00023163"/>
    </source>
</evidence>
<dbReference type="Gene3D" id="4.10.240.10">
    <property type="entry name" value="Zn(2)-C6 fungal-type DNA-binding domain"/>
    <property type="match status" value="1"/>
</dbReference>
<keyword evidence="3" id="KW-0804">Transcription</keyword>
<dbReference type="CDD" id="cd12148">
    <property type="entry name" value="fungal_TF_MHR"/>
    <property type="match status" value="1"/>
</dbReference>
<keyword evidence="1" id="KW-0805">Transcription regulation</keyword>
<dbReference type="GO" id="GO:0008270">
    <property type="term" value="F:zinc ion binding"/>
    <property type="evidence" value="ECO:0007669"/>
    <property type="project" value="InterPro"/>
</dbReference>
<evidence type="ECO:0000313" key="8">
    <source>
        <dbReference type="Proteomes" id="UP001215712"/>
    </source>
</evidence>
<gene>
    <name evidence="7" type="ORF">N7493_009845</name>
</gene>
<feature type="region of interest" description="Disordered" evidence="5">
    <location>
        <begin position="111"/>
        <end position="139"/>
    </location>
</feature>
<evidence type="ECO:0000256" key="4">
    <source>
        <dbReference type="ARBA" id="ARBA00023242"/>
    </source>
</evidence>
<dbReference type="PROSITE" id="PS00463">
    <property type="entry name" value="ZN2_CY6_FUNGAL_1"/>
    <property type="match status" value="1"/>
</dbReference>
<keyword evidence="8" id="KW-1185">Reference proteome</keyword>
<dbReference type="CDD" id="cd00067">
    <property type="entry name" value="GAL4"/>
    <property type="match status" value="1"/>
</dbReference>
<reference evidence="7" key="1">
    <citation type="journal article" date="2023" name="IMA Fungus">
        <title>Comparative genomic study of the Penicillium genus elucidates a diverse pangenome and 15 lateral gene transfer events.</title>
        <authorList>
            <person name="Petersen C."/>
            <person name="Sorensen T."/>
            <person name="Nielsen M.R."/>
            <person name="Sondergaard T.E."/>
            <person name="Sorensen J.L."/>
            <person name="Fitzpatrick D.A."/>
            <person name="Frisvad J.C."/>
            <person name="Nielsen K.L."/>
        </authorList>
    </citation>
    <scope>NUCLEOTIDE SEQUENCE</scope>
    <source>
        <strain evidence="7">IBT 17514</strain>
    </source>
</reference>
<proteinExistence type="predicted"/>
<feature type="compositionally biased region" description="Polar residues" evidence="5">
    <location>
        <begin position="121"/>
        <end position="137"/>
    </location>
</feature>
<keyword evidence="2" id="KW-0238">DNA-binding</keyword>
<evidence type="ECO:0000256" key="1">
    <source>
        <dbReference type="ARBA" id="ARBA00023015"/>
    </source>
</evidence>
<dbReference type="GO" id="GO:0003677">
    <property type="term" value="F:DNA binding"/>
    <property type="evidence" value="ECO:0007669"/>
    <property type="project" value="UniProtKB-KW"/>
</dbReference>
<evidence type="ECO:0000313" key="7">
    <source>
        <dbReference type="EMBL" id="KAJ5709554.1"/>
    </source>
</evidence>
<dbReference type="SMART" id="SM00066">
    <property type="entry name" value="GAL4"/>
    <property type="match status" value="1"/>
</dbReference>
<dbReference type="SUPFAM" id="SSF57701">
    <property type="entry name" value="Zn2/Cys6 DNA-binding domain"/>
    <property type="match status" value="1"/>
</dbReference>
<reference evidence="7" key="2">
    <citation type="submission" date="2023-01" db="EMBL/GenBank/DDBJ databases">
        <authorList>
            <person name="Petersen C."/>
        </authorList>
    </citation>
    <scope>NUCLEOTIDE SEQUENCE</scope>
    <source>
        <strain evidence="7">IBT 17514</strain>
    </source>
</reference>
<evidence type="ECO:0000256" key="2">
    <source>
        <dbReference type="ARBA" id="ARBA00023125"/>
    </source>
</evidence>
<evidence type="ECO:0000259" key="6">
    <source>
        <dbReference type="PROSITE" id="PS00463"/>
    </source>
</evidence>
<organism evidence="7 8">
    <name type="scientific">Penicillium malachiteum</name>
    <dbReference type="NCBI Taxonomy" id="1324776"/>
    <lineage>
        <taxon>Eukaryota</taxon>
        <taxon>Fungi</taxon>
        <taxon>Dikarya</taxon>
        <taxon>Ascomycota</taxon>
        <taxon>Pezizomycotina</taxon>
        <taxon>Eurotiomycetes</taxon>
        <taxon>Eurotiomycetidae</taxon>
        <taxon>Eurotiales</taxon>
        <taxon>Aspergillaceae</taxon>
        <taxon>Penicillium</taxon>
    </lineage>
</organism>